<name>A0A9D1TNH1_9SPIO</name>
<proteinExistence type="inferred from homology"/>
<dbReference type="GO" id="GO:0005829">
    <property type="term" value="C:cytosol"/>
    <property type="evidence" value="ECO:0007669"/>
    <property type="project" value="TreeGrafter"/>
</dbReference>
<protein>
    <recommendedName>
        <fullName evidence="11">DNA ligase</fullName>
        <ecNumber evidence="11">6.5.1.2</ecNumber>
    </recommendedName>
    <alternativeName>
        <fullName evidence="11">Polydeoxyribonucleotide synthase [NAD(+)]</fullName>
    </alternativeName>
</protein>
<dbReference type="NCBIfam" id="TIGR00575">
    <property type="entry name" value="dnlj"/>
    <property type="match status" value="1"/>
</dbReference>
<feature type="binding site" evidence="11">
    <location>
        <position position="436"/>
    </location>
    <ligand>
        <name>Zn(2+)</name>
        <dbReference type="ChEBI" id="CHEBI:29105"/>
    </ligand>
</feature>
<feature type="binding site" evidence="11">
    <location>
        <position position="420"/>
    </location>
    <ligand>
        <name>Zn(2+)</name>
        <dbReference type="ChEBI" id="CHEBI:29105"/>
    </ligand>
</feature>
<feature type="domain" description="BRCT" evidence="12">
    <location>
        <begin position="601"/>
        <end position="678"/>
    </location>
</feature>
<accession>A0A9D1TNH1</accession>
<dbReference type="GO" id="GO:0006260">
    <property type="term" value="P:DNA replication"/>
    <property type="evidence" value="ECO:0007669"/>
    <property type="project" value="UniProtKB-KW"/>
</dbReference>
<dbReference type="HAMAP" id="MF_01588">
    <property type="entry name" value="DNA_ligase_A"/>
    <property type="match status" value="1"/>
</dbReference>
<dbReference type="CDD" id="cd00114">
    <property type="entry name" value="LIGANc"/>
    <property type="match status" value="1"/>
</dbReference>
<evidence type="ECO:0000256" key="8">
    <source>
        <dbReference type="ARBA" id="ARBA00023027"/>
    </source>
</evidence>
<dbReference type="InterPro" id="IPR004150">
    <property type="entry name" value="NAD_DNA_ligase_OB"/>
</dbReference>
<sequence>MDKKEKIRELVDRLNCWQRAYYIDSESLVSDMEYDRTFDELKELEMENPDLILPDSPTQRVGSDLDNSFPEFTHTIPVLSLDKAYSEEEVLSFINKSSKKENARLSFVAEEKIDGISMVLYYSEGLLVRAVTRGNGIVGNDVTENVKTIKSVPLRLSQPVSLAVRGEVFISKKGFDSYNRSLAEGEEKAANARNLASGSVRRLKSSESARVDLDMFCYEGFWNVKGEGPEEHLLILRKLKDLGFKINSHISYFASTKEEAERKIKQAGLEADAYSISDIKSYIDKKTKERSSLAYEIDGLVFKVNELDKRENLGYTEHHPRWAIAYKFESPQAVSRVRDIAVQVGRTGRITPVAILDPVRLGGSEIRRASLHNQEYINALELSVGDTVSISKRGDVIPQVEEVLEKNEDSSLSFSLPSLCPSCGARLEKTGAHLFCPNRDCPDRVKGEITFFSSRKQMDIETLGEKTVSLFYDKGILRKIEDIYTADYTKALSYDGFGEKAVLQIIRSVEKSKEQSFTTLLSSLGIPEIGKKTAEILVEAGFDSFEKLERAKEEDLVSVSGIGEVSARTIVNAFSDQRLLNTISTLASCGLKTRDEKEEGTLDQIFEGTSWCITGSFENFNPREKALEEIKKRGGKTTSAVSKKTTYLLCGKGGGGKRADAEALGVKIMDENEFMSLISSSFPKKEKVVLNEQLELF</sequence>
<dbReference type="SUPFAM" id="SSF47781">
    <property type="entry name" value="RuvA domain 2-like"/>
    <property type="match status" value="1"/>
</dbReference>
<dbReference type="Gene3D" id="1.10.287.610">
    <property type="entry name" value="Helix hairpin bin"/>
    <property type="match status" value="1"/>
</dbReference>
<organism evidence="13 14">
    <name type="scientific">Candidatus Ornithospirochaeta avicola</name>
    <dbReference type="NCBI Taxonomy" id="2840896"/>
    <lineage>
        <taxon>Bacteria</taxon>
        <taxon>Pseudomonadati</taxon>
        <taxon>Spirochaetota</taxon>
        <taxon>Spirochaetia</taxon>
        <taxon>Spirochaetales</taxon>
        <taxon>Spirochaetaceae</taxon>
        <taxon>Spirochaetaceae incertae sedis</taxon>
        <taxon>Candidatus Ornithospirochaeta</taxon>
    </lineage>
</organism>
<dbReference type="PANTHER" id="PTHR23389">
    <property type="entry name" value="CHROMOSOME TRANSMISSION FIDELITY FACTOR 18"/>
    <property type="match status" value="1"/>
</dbReference>
<keyword evidence="4 11" id="KW-0479">Metal-binding</keyword>
<dbReference type="SUPFAM" id="SSF52113">
    <property type="entry name" value="BRCT domain"/>
    <property type="match status" value="1"/>
</dbReference>
<dbReference type="SUPFAM" id="SSF50249">
    <property type="entry name" value="Nucleic acid-binding proteins"/>
    <property type="match status" value="1"/>
</dbReference>
<comment type="similarity">
    <text evidence="11">Belongs to the NAD-dependent DNA ligase family. LigA subfamily.</text>
</comment>
<keyword evidence="7 11" id="KW-0460">Magnesium</keyword>
<gene>
    <name evidence="11 13" type="primary">ligA</name>
    <name evidence="13" type="ORF">IAB12_04160</name>
</gene>
<dbReference type="InterPro" id="IPR001357">
    <property type="entry name" value="BRCT_dom"/>
</dbReference>
<feature type="active site" description="N6-AMP-lysine intermediate" evidence="11">
    <location>
        <position position="112"/>
    </location>
</feature>
<comment type="catalytic activity">
    <reaction evidence="10 11">
        <text>NAD(+) + (deoxyribonucleotide)n-3'-hydroxyl + 5'-phospho-(deoxyribonucleotide)m = (deoxyribonucleotide)n+m + AMP + beta-nicotinamide D-nucleotide.</text>
        <dbReference type="EC" id="6.5.1.2"/>
    </reaction>
</comment>
<dbReference type="PROSITE" id="PS50172">
    <property type="entry name" value="BRCT"/>
    <property type="match status" value="1"/>
</dbReference>
<dbReference type="InterPro" id="IPR013839">
    <property type="entry name" value="DNAligase_adenylation"/>
</dbReference>
<feature type="binding site" evidence="11">
    <location>
        <begin position="31"/>
        <end position="35"/>
    </location>
    <ligand>
        <name>NAD(+)</name>
        <dbReference type="ChEBI" id="CHEBI:57540"/>
    </ligand>
</feature>
<feature type="binding site" evidence="11">
    <location>
        <position position="441"/>
    </location>
    <ligand>
        <name>Zn(2+)</name>
        <dbReference type="ChEBI" id="CHEBI:29105"/>
    </ligand>
</feature>
<feature type="binding site" evidence="11">
    <location>
        <position position="110"/>
    </location>
    <ligand>
        <name>NAD(+)</name>
        <dbReference type="ChEBI" id="CHEBI:57540"/>
    </ligand>
</feature>
<dbReference type="InterPro" id="IPR013840">
    <property type="entry name" value="DNAligase_N"/>
</dbReference>
<evidence type="ECO:0000256" key="7">
    <source>
        <dbReference type="ARBA" id="ARBA00022842"/>
    </source>
</evidence>
<dbReference type="PIRSF" id="PIRSF001604">
    <property type="entry name" value="LigA"/>
    <property type="match status" value="1"/>
</dbReference>
<evidence type="ECO:0000256" key="1">
    <source>
        <dbReference type="ARBA" id="ARBA00004067"/>
    </source>
</evidence>
<keyword evidence="5 11" id="KW-0227">DNA damage</keyword>
<keyword evidence="11" id="KW-0464">Manganese</keyword>
<keyword evidence="9 11" id="KW-0234">DNA repair</keyword>
<dbReference type="Pfam" id="PF01653">
    <property type="entry name" value="DNA_ligase_aden"/>
    <property type="match status" value="1"/>
</dbReference>
<evidence type="ECO:0000256" key="2">
    <source>
        <dbReference type="ARBA" id="ARBA00022598"/>
    </source>
</evidence>
<dbReference type="Pfam" id="PF12826">
    <property type="entry name" value="HHH_2"/>
    <property type="match status" value="1"/>
</dbReference>
<dbReference type="Proteomes" id="UP000823936">
    <property type="component" value="Unassembled WGS sequence"/>
</dbReference>
<dbReference type="NCBIfam" id="NF005932">
    <property type="entry name" value="PRK07956.1"/>
    <property type="match status" value="1"/>
</dbReference>
<dbReference type="EC" id="6.5.1.2" evidence="11"/>
<dbReference type="PANTHER" id="PTHR23389:SF9">
    <property type="entry name" value="DNA LIGASE"/>
    <property type="match status" value="1"/>
</dbReference>
<dbReference type="SMART" id="SM00292">
    <property type="entry name" value="BRCT"/>
    <property type="match status" value="1"/>
</dbReference>
<feature type="binding site" evidence="11">
    <location>
        <position position="303"/>
    </location>
    <ligand>
        <name>NAD(+)</name>
        <dbReference type="ChEBI" id="CHEBI:57540"/>
    </ligand>
</feature>
<evidence type="ECO:0000313" key="13">
    <source>
        <dbReference type="EMBL" id="HIV98956.1"/>
    </source>
</evidence>
<evidence type="ECO:0000256" key="3">
    <source>
        <dbReference type="ARBA" id="ARBA00022705"/>
    </source>
</evidence>
<dbReference type="GO" id="GO:0006281">
    <property type="term" value="P:DNA repair"/>
    <property type="evidence" value="ECO:0007669"/>
    <property type="project" value="UniProtKB-KW"/>
</dbReference>
<comment type="function">
    <text evidence="1 11">DNA ligase that catalyzes the formation of phosphodiester linkages between 5'-phosphoryl and 3'-hydroxyl groups in double-stranded DNA using NAD as a coenzyme and as the energy source for the reaction. It is essential for DNA replication and repair of damaged DNA.</text>
</comment>
<reference evidence="13" key="1">
    <citation type="journal article" date="2021" name="PeerJ">
        <title>Extensive microbial diversity within the chicken gut microbiome revealed by metagenomics and culture.</title>
        <authorList>
            <person name="Gilroy R."/>
            <person name="Ravi A."/>
            <person name="Getino M."/>
            <person name="Pursley I."/>
            <person name="Horton D.L."/>
            <person name="Alikhan N.F."/>
            <person name="Baker D."/>
            <person name="Gharbi K."/>
            <person name="Hall N."/>
            <person name="Watson M."/>
            <person name="Adriaenssens E.M."/>
            <person name="Foster-Nyarko E."/>
            <person name="Jarju S."/>
            <person name="Secka A."/>
            <person name="Antonio M."/>
            <person name="Oren A."/>
            <person name="Chaudhuri R.R."/>
            <person name="La Ragione R."/>
            <person name="Hildebrand F."/>
            <person name="Pallen M.J."/>
        </authorList>
    </citation>
    <scope>NUCLEOTIDE SEQUENCE</scope>
    <source>
        <strain evidence="13">Gambia11-129</strain>
    </source>
</reference>
<feature type="binding site" evidence="11">
    <location>
        <position position="423"/>
    </location>
    <ligand>
        <name>Zn(2+)</name>
        <dbReference type="ChEBI" id="CHEBI:29105"/>
    </ligand>
</feature>
<dbReference type="PROSITE" id="PS01056">
    <property type="entry name" value="DNA_LIGASE_N2"/>
    <property type="match status" value="1"/>
</dbReference>
<evidence type="ECO:0000256" key="4">
    <source>
        <dbReference type="ARBA" id="ARBA00022723"/>
    </source>
</evidence>
<keyword evidence="6 11" id="KW-0862">Zinc</keyword>
<dbReference type="InterPro" id="IPR012340">
    <property type="entry name" value="NA-bd_OB-fold"/>
</dbReference>
<dbReference type="SUPFAM" id="SSF56091">
    <property type="entry name" value="DNA ligase/mRNA capping enzyme, catalytic domain"/>
    <property type="match status" value="1"/>
</dbReference>
<dbReference type="InterPro" id="IPR010994">
    <property type="entry name" value="RuvA_2-like"/>
</dbReference>
<evidence type="ECO:0000259" key="12">
    <source>
        <dbReference type="PROSITE" id="PS50172"/>
    </source>
</evidence>
<dbReference type="Gene3D" id="1.10.150.20">
    <property type="entry name" value="5' to 3' exonuclease, C-terminal subdomain"/>
    <property type="match status" value="2"/>
</dbReference>
<feature type="binding site" evidence="11">
    <location>
        <begin position="80"/>
        <end position="81"/>
    </location>
    <ligand>
        <name>NAD(+)</name>
        <dbReference type="ChEBI" id="CHEBI:57540"/>
    </ligand>
</feature>
<feature type="binding site" evidence="11">
    <location>
        <position position="167"/>
    </location>
    <ligand>
        <name>NAD(+)</name>
        <dbReference type="ChEBI" id="CHEBI:57540"/>
    </ligand>
</feature>
<feature type="binding site" evidence="11">
    <location>
        <position position="133"/>
    </location>
    <ligand>
        <name>NAD(+)</name>
        <dbReference type="ChEBI" id="CHEBI:57540"/>
    </ligand>
</feature>
<evidence type="ECO:0000313" key="14">
    <source>
        <dbReference type="Proteomes" id="UP000823936"/>
    </source>
</evidence>
<evidence type="ECO:0000256" key="6">
    <source>
        <dbReference type="ARBA" id="ARBA00022833"/>
    </source>
</evidence>
<dbReference type="Pfam" id="PF03120">
    <property type="entry name" value="OB_DNA_ligase"/>
    <property type="match status" value="1"/>
</dbReference>
<dbReference type="Gene3D" id="3.30.470.30">
    <property type="entry name" value="DNA ligase/mRNA capping enzyme"/>
    <property type="match status" value="1"/>
</dbReference>
<dbReference type="InterPro" id="IPR001679">
    <property type="entry name" value="DNA_ligase"/>
</dbReference>
<reference evidence="13" key="2">
    <citation type="submission" date="2021-04" db="EMBL/GenBank/DDBJ databases">
        <authorList>
            <person name="Gilroy R."/>
        </authorList>
    </citation>
    <scope>NUCLEOTIDE SEQUENCE</scope>
    <source>
        <strain evidence="13">Gambia11-129</strain>
    </source>
</reference>
<keyword evidence="8 11" id="KW-0520">NAD</keyword>
<dbReference type="InterPro" id="IPR036420">
    <property type="entry name" value="BRCT_dom_sf"/>
</dbReference>
<evidence type="ECO:0000256" key="10">
    <source>
        <dbReference type="ARBA" id="ARBA00034005"/>
    </source>
</evidence>
<evidence type="ECO:0000256" key="5">
    <source>
        <dbReference type="ARBA" id="ARBA00022763"/>
    </source>
</evidence>
<dbReference type="Pfam" id="PF00533">
    <property type="entry name" value="BRCT"/>
    <property type="match status" value="1"/>
</dbReference>
<dbReference type="GO" id="GO:0003911">
    <property type="term" value="F:DNA ligase (NAD+) activity"/>
    <property type="evidence" value="ECO:0007669"/>
    <property type="project" value="UniProtKB-UniRule"/>
</dbReference>
<dbReference type="GO" id="GO:0046872">
    <property type="term" value="F:metal ion binding"/>
    <property type="evidence" value="ECO:0007669"/>
    <property type="project" value="UniProtKB-KW"/>
</dbReference>
<evidence type="ECO:0000256" key="9">
    <source>
        <dbReference type="ARBA" id="ARBA00023204"/>
    </source>
</evidence>
<dbReference type="InterPro" id="IPR041663">
    <property type="entry name" value="DisA/LigA_HHH"/>
</dbReference>
<dbReference type="AlphaFoldDB" id="A0A9D1TNH1"/>
<dbReference type="Gene3D" id="3.40.50.10190">
    <property type="entry name" value="BRCT domain"/>
    <property type="match status" value="1"/>
</dbReference>
<dbReference type="SMART" id="SM00532">
    <property type="entry name" value="LIGANc"/>
    <property type="match status" value="1"/>
</dbReference>
<dbReference type="InterPro" id="IPR033136">
    <property type="entry name" value="DNA_ligase_CS"/>
</dbReference>
<dbReference type="EMBL" id="DXHU01000016">
    <property type="protein sequence ID" value="HIV98956.1"/>
    <property type="molecule type" value="Genomic_DNA"/>
</dbReference>
<feature type="binding site" evidence="11">
    <location>
        <position position="327"/>
    </location>
    <ligand>
        <name>NAD(+)</name>
        <dbReference type="ChEBI" id="CHEBI:57540"/>
    </ligand>
</feature>
<dbReference type="Gene3D" id="2.40.50.140">
    <property type="entry name" value="Nucleic acid-binding proteins"/>
    <property type="match status" value="1"/>
</dbReference>
<comment type="cofactor">
    <cofactor evidence="11">
        <name>Mg(2+)</name>
        <dbReference type="ChEBI" id="CHEBI:18420"/>
    </cofactor>
    <cofactor evidence="11">
        <name>Mn(2+)</name>
        <dbReference type="ChEBI" id="CHEBI:29035"/>
    </cofactor>
</comment>
<keyword evidence="3 11" id="KW-0235">DNA replication</keyword>
<evidence type="ECO:0000256" key="11">
    <source>
        <dbReference type="HAMAP-Rule" id="MF_01588"/>
    </source>
</evidence>
<comment type="caution">
    <text evidence="13">The sequence shown here is derived from an EMBL/GenBank/DDBJ whole genome shotgun (WGS) entry which is preliminary data.</text>
</comment>
<dbReference type="CDD" id="cd17748">
    <property type="entry name" value="BRCT_DNA_ligase_like"/>
    <property type="match status" value="1"/>
</dbReference>
<keyword evidence="2 11" id="KW-0436">Ligase</keyword>